<evidence type="ECO:0000256" key="1">
    <source>
        <dbReference type="SAM" id="Phobius"/>
    </source>
</evidence>
<reference evidence="2" key="1">
    <citation type="submission" date="2023-10" db="EMBL/GenBank/DDBJ databases">
        <title>Genome assembly of Pristionchus species.</title>
        <authorList>
            <person name="Yoshida K."/>
            <person name="Sommer R.J."/>
        </authorList>
    </citation>
    <scope>NUCLEOTIDE SEQUENCE</scope>
    <source>
        <strain evidence="2">RS0144</strain>
    </source>
</reference>
<keyword evidence="1" id="KW-1133">Transmembrane helix</keyword>
<keyword evidence="3" id="KW-1185">Reference proteome</keyword>
<proteinExistence type="predicted"/>
<dbReference type="AlphaFoldDB" id="A0AAV5U8C3"/>
<dbReference type="Proteomes" id="UP001432027">
    <property type="component" value="Unassembled WGS sequence"/>
</dbReference>
<feature type="transmembrane region" description="Helical" evidence="1">
    <location>
        <begin position="76"/>
        <end position="94"/>
    </location>
</feature>
<keyword evidence="1" id="KW-0472">Membrane</keyword>
<comment type="caution">
    <text evidence="2">The sequence shown here is derived from an EMBL/GenBank/DDBJ whole genome shotgun (WGS) entry which is preliminary data.</text>
</comment>
<gene>
    <name evidence="2" type="ORF">PENTCL1PPCAC_25196</name>
</gene>
<evidence type="ECO:0000313" key="3">
    <source>
        <dbReference type="Proteomes" id="UP001432027"/>
    </source>
</evidence>
<keyword evidence="1" id="KW-0812">Transmembrane</keyword>
<evidence type="ECO:0000313" key="2">
    <source>
        <dbReference type="EMBL" id="GMT03022.1"/>
    </source>
</evidence>
<name>A0AAV5U8C3_9BILA</name>
<accession>A0AAV5U8C3</accession>
<protein>
    <submittedName>
        <fullName evidence="2">Uncharacterized protein</fullName>
    </submittedName>
</protein>
<feature type="non-terminal residue" evidence="2">
    <location>
        <position position="1"/>
    </location>
</feature>
<dbReference type="EMBL" id="BTSX01000006">
    <property type="protein sequence ID" value="GMT03022.1"/>
    <property type="molecule type" value="Genomic_DNA"/>
</dbReference>
<sequence length="101" mass="11686">GMTPREQRLSIVEGWKRKICEFAIQSDDTLAPVISKGFDAVSTILKGSRLDVIHRALESLDLELDLYKRSENSKELSIRSMMVGFMFTWVFFMLKKRKVSQ</sequence>
<organism evidence="2 3">
    <name type="scientific">Pristionchus entomophagus</name>
    <dbReference type="NCBI Taxonomy" id="358040"/>
    <lineage>
        <taxon>Eukaryota</taxon>
        <taxon>Metazoa</taxon>
        <taxon>Ecdysozoa</taxon>
        <taxon>Nematoda</taxon>
        <taxon>Chromadorea</taxon>
        <taxon>Rhabditida</taxon>
        <taxon>Rhabditina</taxon>
        <taxon>Diplogasteromorpha</taxon>
        <taxon>Diplogasteroidea</taxon>
        <taxon>Neodiplogasteridae</taxon>
        <taxon>Pristionchus</taxon>
    </lineage>
</organism>